<dbReference type="RefSeq" id="WP_160788559.1">
    <property type="nucleotide sequence ID" value="NZ_CP109848.1"/>
</dbReference>
<dbReference type="AlphaFoldDB" id="A0AAP3ZZH2"/>
<reference evidence="1" key="1">
    <citation type="submission" date="2023-04" db="EMBL/GenBank/DDBJ databases">
        <title>Uncovering the Secrets of Slow-Growing Bacteria in Tropical Savanna Soil through Cultivation and Genomic Analysis.</title>
        <authorList>
            <person name="Goncalves O.S."/>
            <person name="Santana M.F."/>
        </authorList>
    </citation>
    <scope>NUCLEOTIDE SEQUENCE</scope>
    <source>
        <strain evidence="1">ANTI</strain>
    </source>
</reference>
<evidence type="ECO:0000313" key="1">
    <source>
        <dbReference type="EMBL" id="MDH2332562.1"/>
    </source>
</evidence>
<dbReference type="EMBL" id="JARVWT010000007">
    <property type="protein sequence ID" value="MDH2332562.1"/>
    <property type="molecule type" value="Genomic_DNA"/>
</dbReference>
<evidence type="ECO:0000313" key="2">
    <source>
        <dbReference type="Proteomes" id="UP001229409"/>
    </source>
</evidence>
<sequence>MRTVNEVDQSIDEKERDHRRFLKGVSSVYTLGGYFPTELILFSKATSISLDWIKQVCSGSILFFMSSYCSACHMEVMEDFIEEFPQFDYGIFYETSEEQFAEHTKSFLGKAHLYPCDLSRLKPQTLVNSVPYALALNKIGQVTGAGVIGTDTEMQQVAYSLLTVYARNNEPK</sequence>
<organism evidence="1 2">
    <name type="scientific">Paenibacillus polymyxa</name>
    <name type="common">Bacillus polymyxa</name>
    <dbReference type="NCBI Taxonomy" id="1406"/>
    <lineage>
        <taxon>Bacteria</taxon>
        <taxon>Bacillati</taxon>
        <taxon>Bacillota</taxon>
        <taxon>Bacilli</taxon>
        <taxon>Bacillales</taxon>
        <taxon>Paenibacillaceae</taxon>
        <taxon>Paenibacillus</taxon>
    </lineage>
</organism>
<evidence type="ECO:0008006" key="3">
    <source>
        <dbReference type="Google" id="ProtNLM"/>
    </source>
</evidence>
<accession>A0AAP3ZZH2</accession>
<gene>
    <name evidence="1" type="ORF">QDS18_17050</name>
</gene>
<name>A0AAP3ZZH2_PAEPO</name>
<dbReference type="Proteomes" id="UP001229409">
    <property type="component" value="Unassembled WGS sequence"/>
</dbReference>
<comment type="caution">
    <text evidence="1">The sequence shown here is derived from an EMBL/GenBank/DDBJ whole genome shotgun (WGS) entry which is preliminary data.</text>
</comment>
<protein>
    <recommendedName>
        <fullName evidence="3">Thioredoxin domain-containing protein</fullName>
    </recommendedName>
</protein>
<proteinExistence type="predicted"/>